<keyword evidence="2" id="KW-0067">ATP-binding</keyword>
<accession>A0AAE6YZE0</accession>
<organism evidence="2 3">
    <name type="scientific">Dickeya zeae</name>
    <dbReference type="NCBI Taxonomy" id="204042"/>
    <lineage>
        <taxon>Bacteria</taxon>
        <taxon>Pseudomonadati</taxon>
        <taxon>Pseudomonadota</taxon>
        <taxon>Gammaproteobacteria</taxon>
        <taxon>Enterobacterales</taxon>
        <taxon>Pectobacteriaceae</taxon>
        <taxon>Dickeya</taxon>
    </lineage>
</organism>
<dbReference type="InterPro" id="IPR051396">
    <property type="entry name" value="Bact_Antivir_Def_Nuclease"/>
</dbReference>
<dbReference type="RefSeq" id="WP_168362489.1">
    <property type="nucleotide sequence ID" value="NZ_CP033622.1"/>
</dbReference>
<proteinExistence type="predicted"/>
<dbReference type="GO" id="GO:0005524">
    <property type="term" value="F:ATP binding"/>
    <property type="evidence" value="ECO:0007669"/>
    <property type="project" value="UniProtKB-KW"/>
</dbReference>
<keyword evidence="2" id="KW-0547">Nucleotide-binding</keyword>
<evidence type="ECO:0000259" key="1">
    <source>
        <dbReference type="Pfam" id="PF13175"/>
    </source>
</evidence>
<dbReference type="InterPro" id="IPR041685">
    <property type="entry name" value="AAA_GajA/Old/RecF-like"/>
</dbReference>
<reference evidence="2 3" key="1">
    <citation type="submission" date="2018-11" db="EMBL/GenBank/DDBJ databases">
        <title>Complete genome sequence of Dickeya zeae strain CE1 infecting Canna edulis Ker-Gawl. in China.</title>
        <authorList>
            <person name="Zhang J."/>
            <person name="Lin B."/>
            <person name="Shen H."/>
            <person name="Jiang S."/>
            <person name="Pu X."/>
            <person name="Sun D."/>
        </authorList>
    </citation>
    <scope>NUCLEOTIDE SEQUENCE [LARGE SCALE GENOMIC DNA]</scope>
    <source>
        <strain evidence="2 3">CE1</strain>
    </source>
</reference>
<dbReference type="Pfam" id="PF13175">
    <property type="entry name" value="AAA_15"/>
    <property type="match status" value="1"/>
</dbReference>
<dbReference type="Gene3D" id="3.40.50.300">
    <property type="entry name" value="P-loop containing nucleotide triphosphate hydrolases"/>
    <property type="match status" value="1"/>
</dbReference>
<name>A0AAE6YZE0_9GAMM</name>
<dbReference type="InterPro" id="IPR027417">
    <property type="entry name" value="P-loop_NTPase"/>
</dbReference>
<dbReference type="PANTHER" id="PTHR43581">
    <property type="entry name" value="ATP/GTP PHOSPHATASE"/>
    <property type="match status" value="1"/>
</dbReference>
<protein>
    <submittedName>
        <fullName evidence="2">ATP-binding protein</fullName>
    </submittedName>
</protein>
<evidence type="ECO:0000313" key="2">
    <source>
        <dbReference type="EMBL" id="QIZ51177.1"/>
    </source>
</evidence>
<evidence type="ECO:0000313" key="3">
    <source>
        <dbReference type="Proteomes" id="UP000500801"/>
    </source>
</evidence>
<dbReference type="AlphaFoldDB" id="A0AAE6YZE0"/>
<dbReference type="Proteomes" id="UP000500801">
    <property type="component" value="Chromosome"/>
</dbReference>
<sequence length="587" mass="66641">MDINDFQGFGFSAYRSIGEQTVKIGPLKKINFIIGRNNTGKSNIINYLHQHYSYVLGKINHAQNYSATDKPTFGELDKTIGSNSGNRAAAFALDEKQLSKFIDSLISPQMDAGNKGYYSSLLKRILSTFREESGLYWFEYHAATFREEFMLKYDQDLLVNILSPQEWNSLWTKLTNQSGGDFRIHWFPEVMRKLAYRPDYAPRIEVIPAIRRIGEPGSVSEDFSGIGIIDRLAKLESPALNERCNRDKFNKINFFLQTVLDNPTATLTIPYERDTILVEIDRRMLPLTSLGTGIHEVVILASASTILENTIVCIEEPELHLHPLLQKKLVKYLANNTSNKYLFTTHSAHLLDAVEAEIFHVTQLQGITNVEAVDSTRSRSGICQDLGYRASDILQANCVIWVEGPSDRIYLNYWLASMNTGFVEGIHYSIMFYGGRLFSHLTALDSDDEQVDDFISVRDLNRNAVIMFDSDASSARSSLNETKLRLQDEFNAGPGFAWVTKGREVENYLDPDRVHECIIKVHPSAILSDEKGVYSHLLNYSTRKKDVVTANKVRVAREYVEAYPADLSILDLKPMMEKLRTFITSCN</sequence>
<gene>
    <name evidence="2" type="ORF">DWG24_10575</name>
</gene>
<feature type="domain" description="Endonuclease GajA/Old nuclease/RecF-like AAA" evidence="1">
    <location>
        <begin position="247"/>
        <end position="350"/>
    </location>
</feature>
<dbReference type="PANTHER" id="PTHR43581:SF4">
    <property type="entry name" value="ATP_GTP PHOSPHATASE"/>
    <property type="match status" value="1"/>
</dbReference>
<dbReference type="SUPFAM" id="SSF52540">
    <property type="entry name" value="P-loop containing nucleoside triphosphate hydrolases"/>
    <property type="match status" value="1"/>
</dbReference>
<dbReference type="EMBL" id="CP033622">
    <property type="protein sequence ID" value="QIZ51177.1"/>
    <property type="molecule type" value="Genomic_DNA"/>
</dbReference>